<protein>
    <submittedName>
        <fullName evidence="4">Efflux RND transporter permease subunit</fullName>
    </submittedName>
</protein>
<dbReference type="PANTHER" id="PTHR32063:SF34">
    <property type="entry name" value="MULTIDRUG RESISTANCE PROTEIN MDTC"/>
    <property type="match status" value="1"/>
</dbReference>
<dbReference type="InterPro" id="IPR001036">
    <property type="entry name" value="Acrflvin-R"/>
</dbReference>
<keyword evidence="3" id="KW-0472">Membrane</keyword>
<reference evidence="4" key="1">
    <citation type="submission" date="2022-07" db="EMBL/GenBank/DDBJ databases">
        <title>Marinobacter iranensis a new bacterium isolate from a hipersaline lake in Iran.</title>
        <authorList>
            <person name="Mohammad A.M.A."/>
            <person name="Cristina S.-P."/>
            <person name="Antonio V."/>
        </authorList>
    </citation>
    <scope>NUCLEOTIDE SEQUENCE</scope>
    <source>
        <strain evidence="4">71-i</strain>
    </source>
</reference>
<evidence type="ECO:0000256" key="1">
    <source>
        <dbReference type="ARBA" id="ARBA00022692"/>
    </source>
</evidence>
<organism evidence="4 5">
    <name type="scientific">Marinobacter iranensis</name>
    <dbReference type="NCBI Taxonomy" id="2962607"/>
    <lineage>
        <taxon>Bacteria</taxon>
        <taxon>Pseudomonadati</taxon>
        <taxon>Pseudomonadota</taxon>
        <taxon>Gammaproteobacteria</taxon>
        <taxon>Pseudomonadales</taxon>
        <taxon>Marinobacteraceae</taxon>
        <taxon>Marinobacter</taxon>
    </lineage>
</organism>
<feature type="transmembrane region" description="Helical" evidence="3">
    <location>
        <begin position="33"/>
        <end position="50"/>
    </location>
</feature>
<dbReference type="PANTHER" id="PTHR32063">
    <property type="match status" value="1"/>
</dbReference>
<evidence type="ECO:0000256" key="2">
    <source>
        <dbReference type="ARBA" id="ARBA00022989"/>
    </source>
</evidence>
<gene>
    <name evidence="4" type="ORF">NLU14_21510</name>
</gene>
<dbReference type="Proteomes" id="UP001143391">
    <property type="component" value="Unassembled WGS sequence"/>
</dbReference>
<name>A0ABT5YGI0_9GAMM</name>
<evidence type="ECO:0000256" key="3">
    <source>
        <dbReference type="SAM" id="Phobius"/>
    </source>
</evidence>
<dbReference type="SUPFAM" id="SSF82866">
    <property type="entry name" value="Multidrug efflux transporter AcrB transmembrane domain"/>
    <property type="match status" value="1"/>
</dbReference>
<proteinExistence type="predicted"/>
<feature type="non-terminal residue" evidence="4">
    <location>
        <position position="1"/>
    </location>
</feature>
<dbReference type="EMBL" id="JANCMW010000077">
    <property type="protein sequence ID" value="MDF0752806.1"/>
    <property type="molecule type" value="Genomic_DNA"/>
</dbReference>
<sequence length="95" mass="10105">LPRLQASIPADVKLHLASDRTTTIRASLREVEITLLIATLLVVGVVSLFLRSLRATLVPAMAVLTSLLGTVAVIYMLGFSLNNLSLMALTVATGF</sequence>
<feature type="transmembrane region" description="Helical" evidence="3">
    <location>
        <begin position="57"/>
        <end position="77"/>
    </location>
</feature>
<accession>A0ABT5YGI0</accession>
<dbReference type="PRINTS" id="PR00702">
    <property type="entry name" value="ACRIFLAVINRP"/>
</dbReference>
<feature type="non-terminal residue" evidence="4">
    <location>
        <position position="95"/>
    </location>
</feature>
<evidence type="ECO:0000313" key="5">
    <source>
        <dbReference type="Proteomes" id="UP001143391"/>
    </source>
</evidence>
<keyword evidence="5" id="KW-1185">Reference proteome</keyword>
<dbReference type="Gene3D" id="3.30.70.1320">
    <property type="entry name" value="Multidrug efflux transporter AcrB pore domain like"/>
    <property type="match status" value="1"/>
</dbReference>
<dbReference type="Pfam" id="PF00873">
    <property type="entry name" value="ACR_tran"/>
    <property type="match status" value="1"/>
</dbReference>
<keyword evidence="2 3" id="KW-1133">Transmembrane helix</keyword>
<keyword evidence="1 3" id="KW-0812">Transmembrane</keyword>
<dbReference type="RefSeq" id="WP_275710469.1">
    <property type="nucleotide sequence ID" value="NZ_JANCMW010000077.1"/>
</dbReference>
<evidence type="ECO:0000313" key="4">
    <source>
        <dbReference type="EMBL" id="MDF0752806.1"/>
    </source>
</evidence>
<comment type="caution">
    <text evidence="4">The sequence shown here is derived from an EMBL/GenBank/DDBJ whole genome shotgun (WGS) entry which is preliminary data.</text>
</comment>
<dbReference type="Gene3D" id="1.20.1640.10">
    <property type="entry name" value="Multidrug efflux transporter AcrB transmembrane domain"/>
    <property type="match status" value="1"/>
</dbReference>